<dbReference type="STRING" id="1802555.A2755_00810"/>
<dbReference type="AlphaFoldDB" id="A0A1F8DTE6"/>
<organism evidence="2 3">
    <name type="scientific">Candidatus Wolfebacteria bacterium RIFCSPHIGHO2_01_FULL_48_22</name>
    <dbReference type="NCBI Taxonomy" id="1802555"/>
    <lineage>
        <taxon>Bacteria</taxon>
        <taxon>Candidatus Wolfeibacteriota</taxon>
    </lineage>
</organism>
<dbReference type="InterPro" id="IPR056135">
    <property type="entry name" value="DUF7718"/>
</dbReference>
<reference evidence="2 3" key="1">
    <citation type="journal article" date="2016" name="Nat. Commun.">
        <title>Thousands of microbial genomes shed light on interconnected biogeochemical processes in an aquifer system.</title>
        <authorList>
            <person name="Anantharaman K."/>
            <person name="Brown C.T."/>
            <person name="Hug L.A."/>
            <person name="Sharon I."/>
            <person name="Castelle C.J."/>
            <person name="Probst A.J."/>
            <person name="Thomas B.C."/>
            <person name="Singh A."/>
            <person name="Wilkins M.J."/>
            <person name="Karaoz U."/>
            <person name="Brodie E.L."/>
            <person name="Williams K.H."/>
            <person name="Hubbard S.S."/>
            <person name="Banfield J.F."/>
        </authorList>
    </citation>
    <scope>NUCLEOTIDE SEQUENCE [LARGE SCALE GENOMIC DNA]</scope>
</reference>
<sequence>MKKVEYYQDLTSEDKMYVRLVHNRGKVLQFVVQYYALFGLKWRTIMRVDNYHGFAHKHIYYLHGREHRVLLNKDSNKAFTEAKTYISTEFEKIKENFVFSK</sequence>
<feature type="domain" description="DUF7718" evidence="1">
    <location>
        <begin position="1"/>
        <end position="97"/>
    </location>
</feature>
<name>A0A1F8DTE6_9BACT</name>
<proteinExistence type="predicted"/>
<evidence type="ECO:0000313" key="2">
    <source>
        <dbReference type="EMBL" id="OGM91891.1"/>
    </source>
</evidence>
<accession>A0A1F8DTE6</accession>
<dbReference type="EMBL" id="MGIP01000005">
    <property type="protein sequence ID" value="OGM91891.1"/>
    <property type="molecule type" value="Genomic_DNA"/>
</dbReference>
<comment type="caution">
    <text evidence="2">The sequence shown here is derived from an EMBL/GenBank/DDBJ whole genome shotgun (WGS) entry which is preliminary data.</text>
</comment>
<evidence type="ECO:0000313" key="3">
    <source>
        <dbReference type="Proteomes" id="UP000177029"/>
    </source>
</evidence>
<gene>
    <name evidence="2" type="ORF">A2755_00810</name>
</gene>
<protein>
    <recommendedName>
        <fullName evidence="1">DUF7718 domain-containing protein</fullName>
    </recommendedName>
</protein>
<dbReference type="Proteomes" id="UP000177029">
    <property type="component" value="Unassembled WGS sequence"/>
</dbReference>
<evidence type="ECO:0000259" key="1">
    <source>
        <dbReference type="Pfam" id="PF24839"/>
    </source>
</evidence>
<dbReference type="Pfam" id="PF24839">
    <property type="entry name" value="DUF7718"/>
    <property type="match status" value="1"/>
</dbReference>